<dbReference type="Pfam" id="PF00156">
    <property type="entry name" value="Pribosyltran"/>
    <property type="match status" value="1"/>
</dbReference>
<dbReference type="InterPro" id="IPR000836">
    <property type="entry name" value="PRTase_dom"/>
</dbReference>
<evidence type="ECO:0000259" key="2">
    <source>
        <dbReference type="Pfam" id="PF00156"/>
    </source>
</evidence>
<reference evidence="4" key="1">
    <citation type="submission" date="2022-08" db="EMBL/GenBank/DDBJ databases">
        <title>The complete genome sequence of the thermophilic bacterium Laceyella sacchari FBKL4.010 reveals the basis for tetramethylpyrazine biosynthesis in Moutai-flavor Daqu.</title>
        <authorList>
            <person name="Li D."/>
            <person name="Huang W."/>
            <person name="Wang C."/>
            <person name="Qiu S."/>
        </authorList>
    </citation>
    <scope>NUCLEOTIDE SEQUENCE</scope>
    <source>
        <strain evidence="4">FBKL4.014</strain>
    </source>
</reference>
<organism evidence="4 5">
    <name type="scientific">Laceyella sacchari</name>
    <name type="common">Thermoactinomyces thalpophilus</name>
    <dbReference type="NCBI Taxonomy" id="37482"/>
    <lineage>
        <taxon>Bacteria</taxon>
        <taxon>Bacillati</taxon>
        <taxon>Bacillota</taxon>
        <taxon>Bacilli</taxon>
        <taxon>Bacillales</taxon>
        <taxon>Thermoactinomycetaceae</taxon>
        <taxon>Laceyella</taxon>
    </lineage>
</organism>
<dbReference type="InterPro" id="IPR051910">
    <property type="entry name" value="ComF/GntX_DNA_util-trans"/>
</dbReference>
<name>A0ABY5U5E9_LACSH</name>
<feature type="domain" description="Double zinc ribbon" evidence="3">
    <location>
        <begin position="6"/>
        <end position="70"/>
    </location>
</feature>
<dbReference type="SUPFAM" id="SSF53271">
    <property type="entry name" value="PRTase-like"/>
    <property type="match status" value="1"/>
</dbReference>
<dbReference type="InterPro" id="IPR029057">
    <property type="entry name" value="PRTase-like"/>
</dbReference>
<dbReference type="PANTHER" id="PTHR47505:SF1">
    <property type="entry name" value="DNA UTILIZATION PROTEIN YHGH"/>
    <property type="match status" value="1"/>
</dbReference>
<keyword evidence="5" id="KW-1185">Reference proteome</keyword>
<dbReference type="Proteomes" id="UP001058650">
    <property type="component" value="Chromosome"/>
</dbReference>
<dbReference type="Gene3D" id="3.40.50.2020">
    <property type="match status" value="1"/>
</dbReference>
<dbReference type="RefSeq" id="WP_132221671.1">
    <property type="nucleotide sequence ID" value="NZ_CP103866.1"/>
</dbReference>
<dbReference type="PANTHER" id="PTHR47505">
    <property type="entry name" value="DNA UTILIZATION PROTEIN YHGH"/>
    <property type="match status" value="1"/>
</dbReference>
<evidence type="ECO:0000313" key="4">
    <source>
        <dbReference type="EMBL" id="UWE03512.1"/>
    </source>
</evidence>
<dbReference type="CDD" id="cd06223">
    <property type="entry name" value="PRTases_typeI"/>
    <property type="match status" value="1"/>
</dbReference>
<dbReference type="EMBL" id="CP103866">
    <property type="protein sequence ID" value="UWE03512.1"/>
    <property type="molecule type" value="Genomic_DNA"/>
</dbReference>
<protein>
    <submittedName>
        <fullName evidence="4">ComF family protein</fullName>
    </submittedName>
</protein>
<dbReference type="Pfam" id="PF18912">
    <property type="entry name" value="DZR_2"/>
    <property type="match status" value="1"/>
</dbReference>
<dbReference type="InterPro" id="IPR044005">
    <property type="entry name" value="DZR_2"/>
</dbReference>
<evidence type="ECO:0000259" key="3">
    <source>
        <dbReference type="Pfam" id="PF18912"/>
    </source>
</evidence>
<sequence>MKEWWSFLFPPSSACWFCGTPMQARLFAPPEKRFCPVCLEALQPIREPICQVCGRGFDKAPSADVCFDCVRIAEEERVMNRSPVAYTQQVAAWVRLFKYRGKEGLATPMGRWMAEVARVHYARENISLVTFVPLHEERLIQRGFNQAEKLADEVGRRLRLPVCPLLVRNKDTAYQSKRTREERLSALGGSVILADGAWKRQLANQVVLIVDDVYTTGATVRECAKPLRQAGVKKVCSVTFAR</sequence>
<proteinExistence type="inferred from homology"/>
<gene>
    <name evidence="4" type="ORF">NYR52_15640</name>
</gene>
<accession>A0ABY5U5E9</accession>
<evidence type="ECO:0000313" key="5">
    <source>
        <dbReference type="Proteomes" id="UP001058650"/>
    </source>
</evidence>
<comment type="similarity">
    <text evidence="1">Belongs to the ComF/GntX family.</text>
</comment>
<evidence type="ECO:0000256" key="1">
    <source>
        <dbReference type="ARBA" id="ARBA00008007"/>
    </source>
</evidence>
<feature type="domain" description="Phosphoribosyltransferase" evidence="2">
    <location>
        <begin position="186"/>
        <end position="241"/>
    </location>
</feature>